<dbReference type="InterPro" id="IPR003329">
    <property type="entry name" value="Cytidylyl_trans"/>
</dbReference>
<proteinExistence type="predicted"/>
<organism evidence="4 5">
    <name type="scientific">Dysgonomonas termitidis</name>
    <dbReference type="NCBI Taxonomy" id="1516126"/>
    <lineage>
        <taxon>Bacteria</taxon>
        <taxon>Pseudomonadati</taxon>
        <taxon>Bacteroidota</taxon>
        <taxon>Bacteroidia</taxon>
        <taxon>Bacteroidales</taxon>
        <taxon>Dysgonomonadaceae</taxon>
        <taxon>Dysgonomonas</taxon>
    </lineage>
</organism>
<dbReference type="EMBL" id="JBHSGN010000100">
    <property type="protein sequence ID" value="MFC4675396.1"/>
    <property type="molecule type" value="Genomic_DNA"/>
</dbReference>
<keyword evidence="1" id="KW-0808">Transferase</keyword>
<dbReference type="Proteomes" id="UP001596023">
    <property type="component" value="Unassembled WGS sequence"/>
</dbReference>
<dbReference type="Gene3D" id="3.90.550.10">
    <property type="entry name" value="Spore Coat Polysaccharide Biosynthesis Protein SpsA, Chain A"/>
    <property type="match status" value="1"/>
</dbReference>
<dbReference type="SUPFAM" id="SSF53448">
    <property type="entry name" value="Nucleotide-diphospho-sugar transferases"/>
    <property type="match status" value="1"/>
</dbReference>
<name>A0ABV9L0C0_9BACT</name>
<accession>A0ABV9L0C0</accession>
<dbReference type="Pfam" id="PF02348">
    <property type="entry name" value="CTP_transf_3"/>
    <property type="match status" value="1"/>
</dbReference>
<gene>
    <name evidence="4" type="ORF">ACFO6W_17020</name>
</gene>
<comment type="caution">
    <text evidence="4">The sequence shown here is derived from an EMBL/GenBank/DDBJ whole genome shotgun (WGS) entry which is preliminary data.</text>
</comment>
<dbReference type="CDD" id="cd02517">
    <property type="entry name" value="CMP-KDO-Synthetase"/>
    <property type="match status" value="1"/>
</dbReference>
<evidence type="ECO:0000313" key="4">
    <source>
        <dbReference type="EMBL" id="MFC4675396.1"/>
    </source>
</evidence>
<keyword evidence="3" id="KW-0448">Lipopolysaccharide biosynthesis</keyword>
<evidence type="ECO:0000256" key="2">
    <source>
        <dbReference type="ARBA" id="ARBA00022695"/>
    </source>
</evidence>
<dbReference type="InterPro" id="IPR004528">
    <property type="entry name" value="KdsB"/>
</dbReference>
<evidence type="ECO:0000256" key="3">
    <source>
        <dbReference type="ARBA" id="ARBA00022985"/>
    </source>
</evidence>
<evidence type="ECO:0000256" key="1">
    <source>
        <dbReference type="ARBA" id="ARBA00022679"/>
    </source>
</evidence>
<keyword evidence="2 4" id="KW-0548">Nucleotidyltransferase</keyword>
<dbReference type="PANTHER" id="PTHR42866">
    <property type="entry name" value="3-DEOXY-MANNO-OCTULOSONATE CYTIDYLYLTRANSFERASE"/>
    <property type="match status" value="1"/>
</dbReference>
<reference evidence="5" key="1">
    <citation type="journal article" date="2019" name="Int. J. Syst. Evol. Microbiol.">
        <title>The Global Catalogue of Microorganisms (GCM) 10K type strain sequencing project: providing services to taxonomists for standard genome sequencing and annotation.</title>
        <authorList>
            <consortium name="The Broad Institute Genomics Platform"/>
            <consortium name="The Broad Institute Genome Sequencing Center for Infectious Disease"/>
            <person name="Wu L."/>
            <person name="Ma J."/>
        </authorList>
    </citation>
    <scope>NUCLEOTIDE SEQUENCE [LARGE SCALE GENOMIC DNA]</scope>
    <source>
        <strain evidence="5">CCUG 66188</strain>
    </source>
</reference>
<evidence type="ECO:0000313" key="5">
    <source>
        <dbReference type="Proteomes" id="UP001596023"/>
    </source>
</evidence>
<dbReference type="InterPro" id="IPR029044">
    <property type="entry name" value="Nucleotide-diphossugar_trans"/>
</dbReference>
<dbReference type="RefSeq" id="WP_379998592.1">
    <property type="nucleotide sequence ID" value="NZ_JBHSGN010000100.1"/>
</dbReference>
<protein>
    <submittedName>
        <fullName evidence="4">3-deoxy-manno-octulosonate cytidylyltransferase</fullName>
    </submittedName>
</protein>
<dbReference type="GO" id="GO:0016779">
    <property type="term" value="F:nucleotidyltransferase activity"/>
    <property type="evidence" value="ECO:0007669"/>
    <property type="project" value="UniProtKB-KW"/>
</dbReference>
<dbReference type="NCBIfam" id="NF009905">
    <property type="entry name" value="PRK13368.1"/>
    <property type="match status" value="1"/>
</dbReference>
<sequence length="245" mass="27662">MKKIIGVIPARYKSSRFPGKPLALINGKPMIIYVAELTAKALGIENTYVATDDQRIFDSVTSFGFNVVMTSESCLTGTDRLWDFAQQIEADIYVNIQGDEPLLNPDDIKSIVNEKLKYPDYVINGMCSVLDDEDPKNINIPKVLTDKDKNLIYMSRLAIPGIKSESLSIKPIYKKQVCIYAFSYEELKAFGSETEKAYYEQFEDIEILRFFDLNIPIKMVETTGSTIAVDNPEDILAVERILGMN</sequence>
<dbReference type="PANTHER" id="PTHR42866:SF2">
    <property type="entry name" value="3-DEOXY-MANNO-OCTULOSONATE CYTIDYLYLTRANSFERASE, MITOCHONDRIAL"/>
    <property type="match status" value="1"/>
</dbReference>
<dbReference type="NCBIfam" id="NF003952">
    <property type="entry name" value="PRK05450.1-5"/>
    <property type="match status" value="1"/>
</dbReference>
<keyword evidence="5" id="KW-1185">Reference proteome</keyword>